<keyword evidence="3" id="KW-1185">Reference proteome</keyword>
<dbReference type="STRING" id="135651.G0MBP8"/>
<gene>
    <name evidence="2" type="ORF">CAEBREN_22592</name>
</gene>
<proteinExistence type="predicted"/>
<name>G0MBP8_CAEBE</name>
<dbReference type="HOGENOM" id="CLU_2429019_0_0_1"/>
<reference evidence="3" key="1">
    <citation type="submission" date="2011-07" db="EMBL/GenBank/DDBJ databases">
        <authorList>
            <consortium name="Caenorhabditis brenneri Sequencing and Analysis Consortium"/>
            <person name="Wilson R.K."/>
        </authorList>
    </citation>
    <scope>NUCLEOTIDE SEQUENCE [LARGE SCALE GENOMIC DNA]</scope>
    <source>
        <strain evidence="3">PB2801</strain>
    </source>
</reference>
<dbReference type="AlphaFoldDB" id="G0MBP8"/>
<feature type="region of interest" description="Disordered" evidence="1">
    <location>
        <begin position="1"/>
        <end position="29"/>
    </location>
</feature>
<feature type="compositionally biased region" description="Low complexity" evidence="1">
    <location>
        <begin position="8"/>
        <end position="17"/>
    </location>
</feature>
<accession>G0MBP8</accession>
<evidence type="ECO:0000313" key="2">
    <source>
        <dbReference type="EMBL" id="EGT45831.1"/>
    </source>
</evidence>
<dbReference type="InParanoid" id="G0MBP8"/>
<dbReference type="EMBL" id="GL379789">
    <property type="protein sequence ID" value="EGT45831.1"/>
    <property type="molecule type" value="Genomic_DNA"/>
</dbReference>
<sequence>MNNEQLQSTSNTPSSSSQMLLKPMKKKTSRFLRLYSSDGQRSTRMECDENTTCAQICQQFSCDVITLQIGNYHFRWVFFPKDLSFLDLVIH</sequence>
<organism evidence="3">
    <name type="scientific">Caenorhabditis brenneri</name>
    <name type="common">Nematode worm</name>
    <dbReference type="NCBI Taxonomy" id="135651"/>
    <lineage>
        <taxon>Eukaryota</taxon>
        <taxon>Metazoa</taxon>
        <taxon>Ecdysozoa</taxon>
        <taxon>Nematoda</taxon>
        <taxon>Chromadorea</taxon>
        <taxon>Rhabditida</taxon>
        <taxon>Rhabditina</taxon>
        <taxon>Rhabditomorpha</taxon>
        <taxon>Rhabditoidea</taxon>
        <taxon>Rhabditidae</taxon>
        <taxon>Peloderinae</taxon>
        <taxon>Caenorhabditis</taxon>
    </lineage>
</organism>
<protein>
    <submittedName>
        <fullName evidence="2">Uncharacterized protein</fullName>
    </submittedName>
</protein>
<evidence type="ECO:0000256" key="1">
    <source>
        <dbReference type="SAM" id="MobiDB-lite"/>
    </source>
</evidence>
<dbReference type="Proteomes" id="UP000008068">
    <property type="component" value="Unassembled WGS sequence"/>
</dbReference>
<evidence type="ECO:0000313" key="3">
    <source>
        <dbReference type="Proteomes" id="UP000008068"/>
    </source>
</evidence>